<accession>A0A1I0BHT9</accession>
<dbReference type="InterPro" id="IPR004843">
    <property type="entry name" value="Calcineurin-like_PHP"/>
</dbReference>
<dbReference type="InterPro" id="IPR029052">
    <property type="entry name" value="Metallo-depent_PP-like"/>
</dbReference>
<dbReference type="GO" id="GO:0110154">
    <property type="term" value="P:RNA decapping"/>
    <property type="evidence" value="ECO:0007669"/>
    <property type="project" value="TreeGrafter"/>
</dbReference>
<dbReference type="RefSeq" id="WP_177186008.1">
    <property type="nucleotide sequence ID" value="NZ_FOHZ01000004.1"/>
</dbReference>
<name>A0A1I0BHT9_9GAMM</name>
<dbReference type="AlphaFoldDB" id="A0A1I0BHT9"/>
<dbReference type="Gene3D" id="3.60.21.10">
    <property type="match status" value="1"/>
</dbReference>
<evidence type="ECO:0000313" key="2">
    <source>
        <dbReference type="EMBL" id="SET06533.1"/>
    </source>
</evidence>
<keyword evidence="3" id="KW-1185">Reference proteome</keyword>
<dbReference type="Pfam" id="PF00149">
    <property type="entry name" value="Metallophos"/>
    <property type="match status" value="1"/>
</dbReference>
<protein>
    <submittedName>
        <fullName evidence="2">Serine/threonine protein phosphatase 1</fullName>
    </submittedName>
</protein>
<dbReference type="STRING" id="430453.SAMN04487962_10429"/>
<dbReference type="InterPro" id="IPR050126">
    <property type="entry name" value="Ap4A_hydrolase"/>
</dbReference>
<dbReference type="PANTHER" id="PTHR42850:SF4">
    <property type="entry name" value="ZINC-DEPENDENT ENDOPOLYPHOSPHATASE"/>
    <property type="match status" value="1"/>
</dbReference>
<evidence type="ECO:0000259" key="1">
    <source>
        <dbReference type="Pfam" id="PF00149"/>
    </source>
</evidence>
<dbReference type="GO" id="GO:0016791">
    <property type="term" value="F:phosphatase activity"/>
    <property type="evidence" value="ECO:0007669"/>
    <property type="project" value="TreeGrafter"/>
</dbReference>
<feature type="domain" description="Calcineurin-like phosphoesterase" evidence="1">
    <location>
        <begin position="20"/>
        <end position="152"/>
    </location>
</feature>
<reference evidence="3" key="1">
    <citation type="submission" date="2016-10" db="EMBL/GenBank/DDBJ databases">
        <authorList>
            <person name="Varghese N."/>
            <person name="Submissions S."/>
        </authorList>
    </citation>
    <scope>NUCLEOTIDE SEQUENCE [LARGE SCALE GENOMIC DNA]</scope>
    <source>
        <strain evidence="3">CGMCC 1.6489</strain>
    </source>
</reference>
<dbReference type="Proteomes" id="UP000198762">
    <property type="component" value="Unassembled WGS sequence"/>
</dbReference>
<dbReference type="GO" id="GO:0008803">
    <property type="term" value="F:bis(5'-nucleosyl)-tetraphosphatase (symmetrical) activity"/>
    <property type="evidence" value="ECO:0007669"/>
    <property type="project" value="TreeGrafter"/>
</dbReference>
<dbReference type="EMBL" id="FOHZ01000004">
    <property type="protein sequence ID" value="SET06533.1"/>
    <property type="molecule type" value="Genomic_DNA"/>
</dbReference>
<dbReference type="GO" id="GO:0005737">
    <property type="term" value="C:cytoplasm"/>
    <property type="evidence" value="ECO:0007669"/>
    <property type="project" value="TreeGrafter"/>
</dbReference>
<gene>
    <name evidence="2" type="ORF">SAMN04487962_10429</name>
</gene>
<sequence>MSFRLTPHRFFSANPAGTDWVCGDLHGEFDLLQTALASSGIDPLVDRLFLLGDVIDRGPQSRALLEWALVTPWVYSVIGNHELLMIAGAGEPSLKARHRAIGGEWVDQLDPATHRSLATRCRQSWPLTITLAHGDDQVGLVHAQSPARNWGDVQASPYTRAFAMDCTWPWDRAQGGHHPVEGVTAVVSGHIGTDRVIRKANQVWIDTLARTGQVPLMPVSQILAWVNEEARHE</sequence>
<organism evidence="2 3">
    <name type="scientific">Marinobacter segnicrescens</name>
    <dbReference type="NCBI Taxonomy" id="430453"/>
    <lineage>
        <taxon>Bacteria</taxon>
        <taxon>Pseudomonadati</taxon>
        <taxon>Pseudomonadota</taxon>
        <taxon>Gammaproteobacteria</taxon>
        <taxon>Pseudomonadales</taxon>
        <taxon>Marinobacteraceae</taxon>
        <taxon>Marinobacter</taxon>
    </lineage>
</organism>
<dbReference type="SUPFAM" id="SSF56300">
    <property type="entry name" value="Metallo-dependent phosphatases"/>
    <property type="match status" value="1"/>
</dbReference>
<evidence type="ECO:0000313" key="3">
    <source>
        <dbReference type="Proteomes" id="UP000198762"/>
    </source>
</evidence>
<dbReference type="PANTHER" id="PTHR42850">
    <property type="entry name" value="METALLOPHOSPHOESTERASE"/>
    <property type="match status" value="1"/>
</dbReference>
<proteinExistence type="predicted"/>